<dbReference type="GO" id="GO:0003677">
    <property type="term" value="F:DNA binding"/>
    <property type="evidence" value="ECO:0007669"/>
    <property type="project" value="InterPro"/>
</dbReference>
<sequence>MISIWRVDMAGHNQKNVMLTTSDVARLLNTHVNTVRRWSDQRLLKVYRIGPRGDRRFKREDIDSFLVQNDHAT</sequence>
<comment type="caution">
    <text evidence="2">The sequence shown here is derived from an EMBL/GenBank/DDBJ whole genome shotgun (WGS) entry which is preliminary data.</text>
</comment>
<proteinExistence type="predicted"/>
<gene>
    <name evidence="2" type="ORF">LCGC14_2305150</name>
</gene>
<evidence type="ECO:0000313" key="2">
    <source>
        <dbReference type="EMBL" id="KKL50474.1"/>
    </source>
</evidence>
<dbReference type="InterPro" id="IPR010093">
    <property type="entry name" value="SinI_DNA-bd"/>
</dbReference>
<evidence type="ECO:0000259" key="1">
    <source>
        <dbReference type="Pfam" id="PF12728"/>
    </source>
</evidence>
<dbReference type="NCBIfam" id="TIGR01764">
    <property type="entry name" value="excise"/>
    <property type="match status" value="1"/>
</dbReference>
<dbReference type="InterPro" id="IPR041657">
    <property type="entry name" value="HTH_17"/>
</dbReference>
<reference evidence="2" key="1">
    <citation type="journal article" date="2015" name="Nature">
        <title>Complex archaea that bridge the gap between prokaryotes and eukaryotes.</title>
        <authorList>
            <person name="Spang A."/>
            <person name="Saw J.H."/>
            <person name="Jorgensen S.L."/>
            <person name="Zaremba-Niedzwiedzka K."/>
            <person name="Martijn J."/>
            <person name="Lind A.E."/>
            <person name="van Eijk R."/>
            <person name="Schleper C."/>
            <person name="Guy L."/>
            <person name="Ettema T.J."/>
        </authorList>
    </citation>
    <scope>NUCLEOTIDE SEQUENCE</scope>
</reference>
<dbReference type="InterPro" id="IPR009061">
    <property type="entry name" value="DNA-bd_dom_put_sf"/>
</dbReference>
<feature type="domain" description="Helix-turn-helix" evidence="1">
    <location>
        <begin position="18"/>
        <end position="66"/>
    </location>
</feature>
<organism evidence="2">
    <name type="scientific">marine sediment metagenome</name>
    <dbReference type="NCBI Taxonomy" id="412755"/>
    <lineage>
        <taxon>unclassified sequences</taxon>
        <taxon>metagenomes</taxon>
        <taxon>ecological metagenomes</taxon>
    </lineage>
</organism>
<protein>
    <recommendedName>
        <fullName evidence="1">Helix-turn-helix domain-containing protein</fullName>
    </recommendedName>
</protein>
<dbReference type="Pfam" id="PF12728">
    <property type="entry name" value="HTH_17"/>
    <property type="match status" value="1"/>
</dbReference>
<dbReference type="SUPFAM" id="SSF46955">
    <property type="entry name" value="Putative DNA-binding domain"/>
    <property type="match status" value="1"/>
</dbReference>
<dbReference type="AlphaFoldDB" id="A0A0F9CMR9"/>
<accession>A0A0F9CMR9</accession>
<dbReference type="EMBL" id="LAZR01032584">
    <property type="protein sequence ID" value="KKL50474.1"/>
    <property type="molecule type" value="Genomic_DNA"/>
</dbReference>
<name>A0A0F9CMR9_9ZZZZ</name>
<dbReference type="Gene3D" id="1.10.1660.10">
    <property type="match status" value="1"/>
</dbReference>